<feature type="non-terminal residue" evidence="1">
    <location>
        <position position="1"/>
    </location>
</feature>
<proteinExistence type="predicted"/>
<keyword evidence="3" id="KW-1185">Reference proteome</keyword>
<evidence type="ECO:0000313" key="2">
    <source>
        <dbReference type="EMBL" id="KAJ7665007.1"/>
    </source>
</evidence>
<dbReference type="Proteomes" id="UP001221757">
    <property type="component" value="Unassembled WGS sequence"/>
</dbReference>
<dbReference type="AlphaFoldDB" id="A0AAD7BT62"/>
<dbReference type="EMBL" id="JARKIE010000530">
    <property type="protein sequence ID" value="KAJ7629849.1"/>
    <property type="molecule type" value="Genomic_DNA"/>
</dbReference>
<name>A0AAD7BT62_MYCRO</name>
<comment type="caution">
    <text evidence="1">The sequence shown here is derived from an EMBL/GenBank/DDBJ whole genome shotgun (WGS) entry which is preliminary data.</text>
</comment>
<reference evidence="1" key="1">
    <citation type="submission" date="2023-03" db="EMBL/GenBank/DDBJ databases">
        <title>Massive genome expansion in bonnet fungi (Mycena s.s.) driven by repeated elements and novel gene families across ecological guilds.</title>
        <authorList>
            <consortium name="Lawrence Berkeley National Laboratory"/>
            <person name="Harder C.B."/>
            <person name="Miyauchi S."/>
            <person name="Viragh M."/>
            <person name="Kuo A."/>
            <person name="Thoen E."/>
            <person name="Andreopoulos B."/>
            <person name="Lu D."/>
            <person name="Skrede I."/>
            <person name="Drula E."/>
            <person name="Henrissat B."/>
            <person name="Morin E."/>
            <person name="Kohler A."/>
            <person name="Barry K."/>
            <person name="LaButti K."/>
            <person name="Morin E."/>
            <person name="Salamov A."/>
            <person name="Lipzen A."/>
            <person name="Mereny Z."/>
            <person name="Hegedus B."/>
            <person name="Baldrian P."/>
            <person name="Stursova M."/>
            <person name="Weitz H."/>
            <person name="Taylor A."/>
            <person name="Grigoriev I.V."/>
            <person name="Nagy L.G."/>
            <person name="Martin F."/>
            <person name="Kauserud H."/>
        </authorList>
    </citation>
    <scope>NUCLEOTIDE SEQUENCE</scope>
    <source>
        <strain evidence="1">CBHHK067</strain>
    </source>
</reference>
<dbReference type="EMBL" id="JARKIE010000217">
    <property type="protein sequence ID" value="KAJ7665007.1"/>
    <property type="molecule type" value="Genomic_DNA"/>
</dbReference>
<evidence type="ECO:0000313" key="3">
    <source>
        <dbReference type="Proteomes" id="UP001221757"/>
    </source>
</evidence>
<evidence type="ECO:0000313" key="1">
    <source>
        <dbReference type="EMBL" id="KAJ7629849.1"/>
    </source>
</evidence>
<organism evidence="1 3">
    <name type="scientific">Mycena rosella</name>
    <name type="common">Pink bonnet</name>
    <name type="synonym">Agaricus rosellus</name>
    <dbReference type="NCBI Taxonomy" id="1033263"/>
    <lineage>
        <taxon>Eukaryota</taxon>
        <taxon>Fungi</taxon>
        <taxon>Dikarya</taxon>
        <taxon>Basidiomycota</taxon>
        <taxon>Agaricomycotina</taxon>
        <taxon>Agaricomycetes</taxon>
        <taxon>Agaricomycetidae</taxon>
        <taxon>Agaricales</taxon>
        <taxon>Marasmiineae</taxon>
        <taxon>Mycenaceae</taxon>
        <taxon>Mycena</taxon>
    </lineage>
</organism>
<gene>
    <name evidence="1" type="ORF">B0H17DRAFT_1284249</name>
    <name evidence="2" type="ORF">B0H17DRAFT_951589</name>
</gene>
<protein>
    <submittedName>
        <fullName evidence="1">Uncharacterized protein</fullName>
    </submittedName>
</protein>
<sequence>IPRTDHLRKKYIRLAPPNRFLRYILIRIFLQKLTESRIFTNAASSIPLDDFRAHSFNREHVPVRAGPRGRLVSNCLCSQGPCGARSASRAFV</sequence>
<accession>A0AAD7BT62</accession>